<feature type="domain" description="Methylated-DNA-[protein]-cysteine S-methyltransferase DNA binding" evidence="2">
    <location>
        <begin position="13"/>
        <end position="90"/>
    </location>
</feature>
<keyword evidence="1" id="KW-0227">DNA damage</keyword>
<dbReference type="Gene3D" id="1.10.10.10">
    <property type="entry name" value="Winged helix-like DNA-binding domain superfamily/Winged helix DNA-binding domain"/>
    <property type="match status" value="1"/>
</dbReference>
<proteinExistence type="predicted"/>
<dbReference type="InterPro" id="IPR014048">
    <property type="entry name" value="MethylDNA_cys_MeTrfase_DNA-bd"/>
</dbReference>
<evidence type="ECO:0000313" key="4">
    <source>
        <dbReference type="Proteomes" id="UP001500967"/>
    </source>
</evidence>
<dbReference type="InterPro" id="IPR036217">
    <property type="entry name" value="MethylDNA_cys_MeTrfase_DNAb"/>
</dbReference>
<dbReference type="SUPFAM" id="SSF46767">
    <property type="entry name" value="Methylated DNA-protein cysteine methyltransferase, C-terminal domain"/>
    <property type="match status" value="1"/>
</dbReference>
<dbReference type="InterPro" id="IPR036388">
    <property type="entry name" value="WH-like_DNA-bd_sf"/>
</dbReference>
<dbReference type="Pfam" id="PF01035">
    <property type="entry name" value="DNA_binding_1"/>
    <property type="match status" value="1"/>
</dbReference>
<dbReference type="PANTHER" id="PTHR42942:SF1">
    <property type="entry name" value="ALKYLTRANSFERASE-LIKE PROTEIN 1"/>
    <property type="match status" value="1"/>
</dbReference>
<dbReference type="Proteomes" id="UP001500967">
    <property type="component" value="Unassembled WGS sequence"/>
</dbReference>
<sequence length="110" mass="12022">MGRVTPTPPSEYVEQVLDVVEEIPPGRVMSYGMVAEVVRERTGSGSARTVGAVMARYGSAVPWHRVVASDGRLPPGHEDEATRRLRSEGVTFRGVKVAMDAARWWPGETD</sequence>
<dbReference type="PANTHER" id="PTHR42942">
    <property type="entry name" value="6-O-METHYLGUANINE DNA METHYLTRANSFERASE"/>
    <property type="match status" value="1"/>
</dbReference>
<comment type="caution">
    <text evidence="3">The sequence shown here is derived from an EMBL/GenBank/DDBJ whole genome shotgun (WGS) entry which is preliminary data.</text>
</comment>
<evidence type="ECO:0000256" key="1">
    <source>
        <dbReference type="ARBA" id="ARBA00022763"/>
    </source>
</evidence>
<name>A0ABP3EZH3_9ACTN</name>
<dbReference type="InterPro" id="IPR052520">
    <property type="entry name" value="ATL_DNA_repair"/>
</dbReference>
<dbReference type="EMBL" id="BAAAGX010000046">
    <property type="protein sequence ID" value="GAA0283325.1"/>
    <property type="molecule type" value="Genomic_DNA"/>
</dbReference>
<protein>
    <recommendedName>
        <fullName evidence="2">Methylated-DNA-[protein]-cysteine S-methyltransferase DNA binding domain-containing protein</fullName>
    </recommendedName>
</protein>
<keyword evidence="4" id="KW-1185">Reference proteome</keyword>
<gene>
    <name evidence="3" type="ORF">GCM10009539_84210</name>
</gene>
<reference evidence="4" key="1">
    <citation type="journal article" date="2019" name="Int. J. Syst. Evol. Microbiol.">
        <title>The Global Catalogue of Microorganisms (GCM) 10K type strain sequencing project: providing services to taxonomists for standard genome sequencing and annotation.</title>
        <authorList>
            <consortium name="The Broad Institute Genomics Platform"/>
            <consortium name="The Broad Institute Genome Sequencing Center for Infectious Disease"/>
            <person name="Wu L."/>
            <person name="Ma J."/>
        </authorList>
    </citation>
    <scope>NUCLEOTIDE SEQUENCE [LARGE SCALE GENOMIC DNA]</scope>
    <source>
        <strain evidence="4">JCM 10425</strain>
    </source>
</reference>
<accession>A0ABP3EZH3</accession>
<evidence type="ECO:0000259" key="2">
    <source>
        <dbReference type="Pfam" id="PF01035"/>
    </source>
</evidence>
<dbReference type="CDD" id="cd06445">
    <property type="entry name" value="ATase"/>
    <property type="match status" value="1"/>
</dbReference>
<evidence type="ECO:0000313" key="3">
    <source>
        <dbReference type="EMBL" id="GAA0283325.1"/>
    </source>
</evidence>
<organism evidence="3 4">
    <name type="scientific">Cryptosporangium japonicum</name>
    <dbReference type="NCBI Taxonomy" id="80872"/>
    <lineage>
        <taxon>Bacteria</taxon>
        <taxon>Bacillati</taxon>
        <taxon>Actinomycetota</taxon>
        <taxon>Actinomycetes</taxon>
        <taxon>Cryptosporangiales</taxon>
        <taxon>Cryptosporangiaceae</taxon>
        <taxon>Cryptosporangium</taxon>
    </lineage>
</organism>